<evidence type="ECO:0000259" key="6">
    <source>
        <dbReference type="PROSITE" id="PS51746"/>
    </source>
</evidence>
<name>A0A9W7GA62_9STRA</name>
<dbReference type="Gene3D" id="3.60.40.10">
    <property type="entry name" value="PPM-type phosphatase domain"/>
    <property type="match status" value="1"/>
</dbReference>
<proteinExistence type="inferred from homology"/>
<dbReference type="Pfam" id="PF00481">
    <property type="entry name" value="PP2C"/>
    <property type="match status" value="1"/>
</dbReference>
<evidence type="ECO:0000256" key="5">
    <source>
        <dbReference type="ARBA" id="ARBA00023211"/>
    </source>
</evidence>
<feature type="domain" description="PPM-type phosphatase" evidence="6">
    <location>
        <begin position="24"/>
        <end position="306"/>
    </location>
</feature>
<keyword evidence="5" id="KW-0464">Manganese</keyword>
<accession>A0A9W7GA62</accession>
<protein>
    <recommendedName>
        <fullName evidence="4">protein-serine/threonine phosphatase</fullName>
        <ecNumber evidence="4">3.1.3.16</ecNumber>
    </recommendedName>
</protein>
<dbReference type="OrthoDB" id="10264738at2759"/>
<dbReference type="PANTHER" id="PTHR13832">
    <property type="entry name" value="PROTEIN PHOSPHATASE 2C"/>
    <property type="match status" value="1"/>
</dbReference>
<evidence type="ECO:0000313" key="8">
    <source>
        <dbReference type="Proteomes" id="UP001165065"/>
    </source>
</evidence>
<dbReference type="PROSITE" id="PS51746">
    <property type="entry name" value="PPM_2"/>
    <property type="match status" value="1"/>
</dbReference>
<evidence type="ECO:0000256" key="3">
    <source>
        <dbReference type="ARBA" id="ARBA00006702"/>
    </source>
</evidence>
<dbReference type="Proteomes" id="UP001165065">
    <property type="component" value="Unassembled WGS sequence"/>
</dbReference>
<dbReference type="InterPro" id="IPR001932">
    <property type="entry name" value="PPM-type_phosphatase-like_dom"/>
</dbReference>
<dbReference type="SMART" id="SM00331">
    <property type="entry name" value="PP2C_SIG"/>
    <property type="match status" value="1"/>
</dbReference>
<comment type="cofactor">
    <cofactor evidence="1">
        <name>Mn(2+)</name>
        <dbReference type="ChEBI" id="CHEBI:29035"/>
    </cofactor>
</comment>
<dbReference type="AlphaFoldDB" id="A0A9W7GA62"/>
<dbReference type="InterPro" id="IPR015655">
    <property type="entry name" value="PP2C"/>
</dbReference>
<organism evidence="7 8">
    <name type="scientific">Triparma columacea</name>
    <dbReference type="NCBI Taxonomy" id="722753"/>
    <lineage>
        <taxon>Eukaryota</taxon>
        <taxon>Sar</taxon>
        <taxon>Stramenopiles</taxon>
        <taxon>Ochrophyta</taxon>
        <taxon>Bolidophyceae</taxon>
        <taxon>Parmales</taxon>
        <taxon>Triparmaceae</taxon>
        <taxon>Triparma</taxon>
    </lineage>
</organism>
<reference evidence="8" key="1">
    <citation type="journal article" date="2023" name="Commun. Biol.">
        <title>Genome analysis of Parmales, the sister group of diatoms, reveals the evolutionary specialization of diatoms from phago-mixotrophs to photoautotrophs.</title>
        <authorList>
            <person name="Ban H."/>
            <person name="Sato S."/>
            <person name="Yoshikawa S."/>
            <person name="Yamada K."/>
            <person name="Nakamura Y."/>
            <person name="Ichinomiya M."/>
            <person name="Sato N."/>
            <person name="Blanc-Mathieu R."/>
            <person name="Endo H."/>
            <person name="Kuwata A."/>
            <person name="Ogata H."/>
        </authorList>
    </citation>
    <scope>NUCLEOTIDE SEQUENCE [LARGE SCALE GENOMIC DNA]</scope>
</reference>
<dbReference type="CDD" id="cd00143">
    <property type="entry name" value="PP2Cc"/>
    <property type="match status" value="1"/>
</dbReference>
<comment type="cofactor">
    <cofactor evidence="2">
        <name>Mg(2+)</name>
        <dbReference type="ChEBI" id="CHEBI:18420"/>
    </cofactor>
</comment>
<evidence type="ECO:0000256" key="4">
    <source>
        <dbReference type="ARBA" id="ARBA00013081"/>
    </source>
</evidence>
<dbReference type="SUPFAM" id="SSF81606">
    <property type="entry name" value="PP2C-like"/>
    <property type="match status" value="1"/>
</dbReference>
<gene>
    <name evidence="7" type="ORF">TrCOL_g11832</name>
</gene>
<dbReference type="PANTHER" id="PTHR13832:SF565">
    <property type="entry name" value="AT28366P-RELATED"/>
    <property type="match status" value="1"/>
</dbReference>
<keyword evidence="8" id="KW-1185">Reference proteome</keyword>
<evidence type="ECO:0000256" key="2">
    <source>
        <dbReference type="ARBA" id="ARBA00001946"/>
    </source>
</evidence>
<dbReference type="EMBL" id="BRYA01000094">
    <property type="protein sequence ID" value="GMI38943.1"/>
    <property type="molecule type" value="Genomic_DNA"/>
</dbReference>
<sequence length="321" mass="35804">MLSQPVTTKDIHEGTYQNKAGAFKFVHAAMQGWREKMEDAFEIYSPSGQNSQFMAFGVYDGHGGDNVAIKASKYCIKDICEEKGFKEAANWEGEGSKDEDYMKIIQGACEEGMLNCDKRIRDLNRIDGEDCDESGCTACVNIITEDFISCANLGDTRAVLCRNGEVLEMSHDHKPTNPDETKRIEKAGARVTRKRVNAAIAVSRSLGDYFFKSNEDENGKQKHPWDQPLTCKPEVITRRRQVETDEFVVCCCDGIWDVMSNQEVLDFVRGKLQEGESTLSMISGELINKCLAEGSKDNMSVVILLFPAGEKLIPKSCCSVM</sequence>
<comment type="similarity">
    <text evidence="3">Belongs to the PP2C family.</text>
</comment>
<dbReference type="EC" id="3.1.3.16" evidence="4"/>
<evidence type="ECO:0000313" key="7">
    <source>
        <dbReference type="EMBL" id="GMI38943.1"/>
    </source>
</evidence>
<dbReference type="InterPro" id="IPR036457">
    <property type="entry name" value="PPM-type-like_dom_sf"/>
</dbReference>
<dbReference type="SMART" id="SM00332">
    <property type="entry name" value="PP2Cc"/>
    <property type="match status" value="1"/>
</dbReference>
<comment type="caution">
    <text evidence="7">The sequence shown here is derived from an EMBL/GenBank/DDBJ whole genome shotgun (WGS) entry which is preliminary data.</text>
</comment>
<dbReference type="GO" id="GO:0004722">
    <property type="term" value="F:protein serine/threonine phosphatase activity"/>
    <property type="evidence" value="ECO:0007669"/>
    <property type="project" value="UniProtKB-EC"/>
</dbReference>
<evidence type="ECO:0000256" key="1">
    <source>
        <dbReference type="ARBA" id="ARBA00001936"/>
    </source>
</evidence>